<gene>
    <name evidence="5" type="ORF">R5W23_000923</name>
</gene>
<dbReference type="PANTHER" id="PTHR13037">
    <property type="entry name" value="FORMIN"/>
    <property type="match status" value="1"/>
</dbReference>
<dbReference type="PANTHER" id="PTHR13037:SF24">
    <property type="entry name" value="POLYCOMB PROTEIN PCL-RELATED"/>
    <property type="match status" value="1"/>
</dbReference>
<feature type="region of interest" description="Disordered" evidence="2">
    <location>
        <begin position="112"/>
        <end position="158"/>
    </location>
</feature>
<comment type="caution">
    <text evidence="5">The sequence shown here is derived from an EMBL/GenBank/DDBJ whole genome shotgun (WGS) entry which is preliminary data.</text>
</comment>
<feature type="compositionally biased region" description="Gly residues" evidence="2">
    <location>
        <begin position="526"/>
        <end position="551"/>
    </location>
</feature>
<keyword evidence="1" id="KW-0945">Host-virus interaction</keyword>
<feature type="compositionally biased region" description="Pro residues" evidence="2">
    <location>
        <begin position="352"/>
        <end position="367"/>
    </location>
</feature>
<dbReference type="Pfam" id="PF07596">
    <property type="entry name" value="SBP_bac_10"/>
    <property type="match status" value="1"/>
</dbReference>
<feature type="region of interest" description="Disordered" evidence="2">
    <location>
        <begin position="513"/>
        <end position="600"/>
    </location>
</feature>
<dbReference type="Proteomes" id="UP001272242">
    <property type="component" value="Unassembled WGS sequence"/>
</dbReference>
<evidence type="ECO:0000313" key="5">
    <source>
        <dbReference type="EMBL" id="MDY3559765.1"/>
    </source>
</evidence>
<feature type="domain" description="DUF1559" evidence="4">
    <location>
        <begin position="702"/>
        <end position="876"/>
    </location>
</feature>
<evidence type="ECO:0000259" key="4">
    <source>
        <dbReference type="Pfam" id="PF07596"/>
    </source>
</evidence>
<feature type="compositionally biased region" description="Gly residues" evidence="2">
    <location>
        <begin position="586"/>
        <end position="600"/>
    </location>
</feature>
<dbReference type="RefSeq" id="WP_320686468.1">
    <property type="nucleotide sequence ID" value="NZ_JAXBLV010000133.1"/>
</dbReference>
<feature type="compositionally biased region" description="Gly residues" evidence="2">
    <location>
        <begin position="563"/>
        <end position="578"/>
    </location>
</feature>
<evidence type="ECO:0000256" key="3">
    <source>
        <dbReference type="SAM" id="Phobius"/>
    </source>
</evidence>
<feature type="compositionally biased region" description="Basic and acidic residues" evidence="2">
    <location>
        <begin position="52"/>
        <end position="72"/>
    </location>
</feature>
<feature type="transmembrane region" description="Helical" evidence="3">
    <location>
        <begin position="83"/>
        <end position="105"/>
    </location>
</feature>
<keyword evidence="3" id="KW-1133">Transmembrane helix</keyword>
<feature type="compositionally biased region" description="Pro residues" evidence="2">
    <location>
        <begin position="959"/>
        <end position="983"/>
    </location>
</feature>
<evidence type="ECO:0000256" key="1">
    <source>
        <dbReference type="ARBA" id="ARBA00022581"/>
    </source>
</evidence>
<organism evidence="5 6">
    <name type="scientific">Gemmata algarum</name>
    <dbReference type="NCBI Taxonomy" id="2975278"/>
    <lineage>
        <taxon>Bacteria</taxon>
        <taxon>Pseudomonadati</taxon>
        <taxon>Planctomycetota</taxon>
        <taxon>Planctomycetia</taxon>
        <taxon>Gemmatales</taxon>
        <taxon>Gemmataceae</taxon>
        <taxon>Gemmata</taxon>
    </lineage>
</organism>
<dbReference type="InterPro" id="IPR011453">
    <property type="entry name" value="DUF1559"/>
</dbReference>
<accession>A0ABU5EWZ4</accession>
<keyword evidence="3" id="KW-0812">Transmembrane</keyword>
<dbReference type="EMBL" id="JAXBLV010000133">
    <property type="protein sequence ID" value="MDY3559765.1"/>
    <property type="molecule type" value="Genomic_DNA"/>
</dbReference>
<reference evidence="6" key="1">
    <citation type="journal article" date="2023" name="Mar. Drugs">
        <title>Gemmata algarum, a Novel Planctomycete Isolated from an Algal Mat, Displays Antimicrobial Activity.</title>
        <authorList>
            <person name="Kumar G."/>
            <person name="Kallscheuer N."/>
            <person name="Kashif M."/>
            <person name="Ahamad S."/>
            <person name="Jagadeeshwari U."/>
            <person name="Pannikurungottu S."/>
            <person name="Haufschild T."/>
            <person name="Kabuu M."/>
            <person name="Sasikala C."/>
            <person name="Jogler C."/>
            <person name="Ramana C."/>
        </authorList>
    </citation>
    <scope>NUCLEOTIDE SEQUENCE [LARGE SCALE GENOMIC DNA]</scope>
    <source>
        <strain evidence="6">JC673</strain>
    </source>
</reference>
<evidence type="ECO:0000256" key="2">
    <source>
        <dbReference type="SAM" id="MobiDB-lite"/>
    </source>
</evidence>
<feature type="region of interest" description="Disordered" evidence="2">
    <location>
        <begin position="952"/>
        <end position="1004"/>
    </location>
</feature>
<name>A0ABU5EWZ4_9BACT</name>
<evidence type="ECO:0000313" key="6">
    <source>
        <dbReference type="Proteomes" id="UP001272242"/>
    </source>
</evidence>
<feature type="compositionally biased region" description="Polar residues" evidence="2">
    <location>
        <begin position="371"/>
        <end position="381"/>
    </location>
</feature>
<feature type="region of interest" description="Disordered" evidence="2">
    <location>
        <begin position="45"/>
        <end position="78"/>
    </location>
</feature>
<keyword evidence="6" id="KW-1185">Reference proteome</keyword>
<proteinExistence type="predicted"/>
<protein>
    <submittedName>
        <fullName evidence="5">DUF1559 domain-containing protein</fullName>
    </submittedName>
</protein>
<feature type="region of interest" description="Disordered" evidence="2">
    <location>
        <begin position="331"/>
        <end position="381"/>
    </location>
</feature>
<keyword evidence="3" id="KW-0472">Membrane</keyword>
<sequence length="1004" mass="104017">MPSFKVQCPSCEAPVLIKNPNLVGTKVECPKCKYRFKVEEPAAEAAAAGADVAKEKDKDAAKEKDKKAEKKAKSGGGGKNKKLVPIVAGVVALVVLIGGAVAFLGGDGKKPKKDPFAVGPGAGSTGSTSPDEAQPEDGNKEKKSDPVAPPVPSSTKVASNLLPGQAVAVYRINVDQLRGGPVYAALVDQPMMALFKGTLGFTPDDVDTYIHCVAGDGRDPFGVVKLKSPAKAPDRLAKMPLKPAPKAVKGRDLHEFRSAPLLHAISHAVAMRSLFGDLYSALPPAAAAPPKDKPHGVCVLDTQHVLVGDYGLLERFLGELDADGNPPFKSDLDVLVVPATPPNTPPADGTPAPAPEPAPAQPKPPAKQPASGSQTSSTINAYRTIDPALKRALDDMEADRAARPVLVYAEKFDARQYDPKLLKKEYQILATTLDPIASRLRYIAANVVTFGYQQFAANVQLTLAEVSDARDLAKEKVAPGLTMVSELFKLYLTSPVEFRDYTVAGAGFPGTGQPGTGFPGTSPGSGFPGSGFPGSGFPGAGLPGRFGPGGGDGEEGRQPPGSMGPGRGTPGAGPGSMGPGRMTPGVGPGSIGPGGGMPGSMGPGGIMPGGPMPGGMGPGSMGPGGVTPGAEPPALPPSHFDLYHRDDQLLITVDLSWNDTTYRTVVAPRVIGIANQIKGKVAVFSGEAGLHALATVAPRVLSTAKTTPRGTWDRAKSDPARLGLEYPPVQRVSLFAELLPHLGRGGLAGQIDRNAAWYALEYDPVDPNNPTVPPRKRVDNVTPGGEWVPELLVPSYPQSAWRATSPYAPDHTFGATNYVAIAGTGLNAARLNPNSSDPEVKKKMGMTGYNWGSRAEDVTDGLANTIYLMQTPPGLQQPWIAGGGATVRGFNEDDPMAGFQHANGGKPGTYALMGDGSVRFVPANVNKKVLLALGTRAGGDMADLADVNTAAPLSELPKPTGPVAPKPAPPAPDNKATTPPPVKTEPKGSPDATPAPREKKEGEK</sequence>